<keyword evidence="4" id="KW-1185">Reference proteome</keyword>
<feature type="transmembrane region" description="Helical" evidence="2">
    <location>
        <begin position="32"/>
        <end position="50"/>
    </location>
</feature>
<dbReference type="RefSeq" id="WP_209402920.1">
    <property type="nucleotide sequence ID" value="NZ_JAGIYQ010000002.1"/>
</dbReference>
<gene>
    <name evidence="3" type="ORF">J5Y03_04410</name>
</gene>
<feature type="region of interest" description="Disordered" evidence="1">
    <location>
        <begin position="78"/>
        <end position="133"/>
    </location>
</feature>
<keyword evidence="2" id="KW-0472">Membrane</keyword>
<name>A0A940SJ16_9BACI</name>
<accession>A0A940SJ16</accession>
<proteinExistence type="predicted"/>
<feature type="transmembrane region" description="Helical" evidence="2">
    <location>
        <begin position="9"/>
        <end position="26"/>
    </location>
</feature>
<evidence type="ECO:0000313" key="3">
    <source>
        <dbReference type="EMBL" id="MBP0724429.1"/>
    </source>
</evidence>
<evidence type="ECO:0000313" key="4">
    <source>
        <dbReference type="Proteomes" id="UP000682134"/>
    </source>
</evidence>
<keyword evidence="2" id="KW-1133">Transmembrane helix</keyword>
<reference evidence="3" key="1">
    <citation type="submission" date="2021-04" db="EMBL/GenBank/DDBJ databases">
        <title>Genome seq and assembly of Bacillus sp.</title>
        <authorList>
            <person name="Chhetri G."/>
        </authorList>
    </citation>
    <scope>NUCLEOTIDE SEQUENCE</scope>
    <source>
        <strain evidence="3">RG28</strain>
    </source>
</reference>
<dbReference type="NCBIfam" id="NF041554">
    <property type="entry name" value="SA1362_fam"/>
    <property type="match status" value="1"/>
</dbReference>
<dbReference type="AlphaFoldDB" id="A0A940SJ16"/>
<keyword evidence="2" id="KW-0812">Transmembrane</keyword>
<sequence length="133" mass="15168">MNRRMFSSISYIIIALALFGLFSSLIENPMKFLQRGLLFGLVLLVLYLFYRMFTTSTTTRSDHDAYRRAAKKTVKKYTTKSNSLKKPLIKNSKAKSMSKKPVSTPLLKKKSKDTSHLTVIEGEKGKKKNRASL</sequence>
<evidence type="ECO:0000256" key="2">
    <source>
        <dbReference type="SAM" id="Phobius"/>
    </source>
</evidence>
<evidence type="ECO:0000256" key="1">
    <source>
        <dbReference type="SAM" id="MobiDB-lite"/>
    </source>
</evidence>
<comment type="caution">
    <text evidence="3">The sequence shown here is derived from an EMBL/GenBank/DDBJ whole genome shotgun (WGS) entry which is preliminary data.</text>
</comment>
<protein>
    <submittedName>
        <fullName evidence="3">Uncharacterized protein</fullName>
    </submittedName>
</protein>
<dbReference type="EMBL" id="JAGIYQ010000002">
    <property type="protein sequence ID" value="MBP0724429.1"/>
    <property type="molecule type" value="Genomic_DNA"/>
</dbReference>
<dbReference type="InterPro" id="IPR048110">
    <property type="entry name" value="SA1362/YqhP-like"/>
</dbReference>
<dbReference type="Proteomes" id="UP000682134">
    <property type="component" value="Unassembled WGS sequence"/>
</dbReference>
<organism evidence="3 4">
    <name type="scientific">Gottfriedia endophytica</name>
    <dbReference type="NCBI Taxonomy" id="2820819"/>
    <lineage>
        <taxon>Bacteria</taxon>
        <taxon>Bacillati</taxon>
        <taxon>Bacillota</taxon>
        <taxon>Bacilli</taxon>
        <taxon>Bacillales</taxon>
        <taxon>Bacillaceae</taxon>
        <taxon>Gottfriedia</taxon>
    </lineage>
</organism>